<gene>
    <name evidence="1" type="ORF">A9Q84_09070</name>
</gene>
<evidence type="ECO:0008006" key="3">
    <source>
        <dbReference type="Google" id="ProtNLM"/>
    </source>
</evidence>
<name>A0A1Y5FCB6_9BACT</name>
<proteinExistence type="predicted"/>
<evidence type="ECO:0000313" key="2">
    <source>
        <dbReference type="Proteomes" id="UP000196531"/>
    </source>
</evidence>
<organism evidence="1 2">
    <name type="scientific">Halobacteriovorax marinus</name>
    <dbReference type="NCBI Taxonomy" id="97084"/>
    <lineage>
        <taxon>Bacteria</taxon>
        <taxon>Pseudomonadati</taxon>
        <taxon>Bdellovibrionota</taxon>
        <taxon>Bacteriovoracia</taxon>
        <taxon>Bacteriovoracales</taxon>
        <taxon>Halobacteriovoraceae</taxon>
        <taxon>Halobacteriovorax</taxon>
    </lineage>
</organism>
<accession>A0A1Y5FCB6</accession>
<dbReference type="AlphaFoldDB" id="A0A1Y5FCB6"/>
<evidence type="ECO:0000313" key="1">
    <source>
        <dbReference type="EMBL" id="OUR96490.1"/>
    </source>
</evidence>
<comment type="caution">
    <text evidence="1">The sequence shown here is derived from an EMBL/GenBank/DDBJ whole genome shotgun (WGS) entry which is preliminary data.</text>
</comment>
<sequence>MKKIISLTILAAIISGCGSMTKGIAPELEVINTRKGKHMGGTVVYNPYGIEQLTKMRRNKAISRMRSACHPAPHRIVNEETLAPEERNEKYGGNMKAFMGSKVRFIDFECIYPN</sequence>
<dbReference type="PROSITE" id="PS51257">
    <property type="entry name" value="PROKAR_LIPOPROTEIN"/>
    <property type="match status" value="1"/>
</dbReference>
<reference evidence="2" key="1">
    <citation type="journal article" date="2017" name="Proc. Natl. Acad. Sci. U.S.A.">
        <title>Simulation of Deepwater Horizon oil plume reveals substrate specialization within a complex community of hydrocarbon-degraders.</title>
        <authorList>
            <person name="Hu P."/>
            <person name="Dubinsky E.A."/>
            <person name="Probst A.J."/>
            <person name="Wang J."/>
            <person name="Sieber C.M.K."/>
            <person name="Tom L.M."/>
            <person name="Gardinali P."/>
            <person name="Banfield J.F."/>
            <person name="Atlas R.M."/>
            <person name="Andersen G.L."/>
        </authorList>
    </citation>
    <scope>NUCLEOTIDE SEQUENCE [LARGE SCALE GENOMIC DNA]</scope>
</reference>
<dbReference type="EMBL" id="MAAO01000006">
    <property type="protein sequence ID" value="OUR96490.1"/>
    <property type="molecule type" value="Genomic_DNA"/>
</dbReference>
<protein>
    <recommendedName>
        <fullName evidence="3">Lipoprotein</fullName>
    </recommendedName>
</protein>
<dbReference type="Proteomes" id="UP000196531">
    <property type="component" value="Unassembled WGS sequence"/>
</dbReference>